<dbReference type="Gene3D" id="2.60.120.200">
    <property type="match status" value="1"/>
</dbReference>
<protein>
    <recommendedName>
        <fullName evidence="3">LamG-like jellyroll fold domain-containing protein</fullName>
    </recommendedName>
</protein>
<evidence type="ECO:0008006" key="3">
    <source>
        <dbReference type="Google" id="ProtNLM"/>
    </source>
</evidence>
<dbReference type="VEuPathDB" id="AmoebaDB:NfTy_088740"/>
<dbReference type="EMBL" id="VFQX01000052">
    <property type="protein sequence ID" value="KAF0974571.1"/>
    <property type="molecule type" value="Genomic_DNA"/>
</dbReference>
<organism evidence="1 2">
    <name type="scientific">Naegleria fowleri</name>
    <name type="common">Brain eating amoeba</name>
    <dbReference type="NCBI Taxonomy" id="5763"/>
    <lineage>
        <taxon>Eukaryota</taxon>
        <taxon>Discoba</taxon>
        <taxon>Heterolobosea</taxon>
        <taxon>Tetramitia</taxon>
        <taxon>Eutetramitia</taxon>
        <taxon>Vahlkampfiidae</taxon>
        <taxon>Naegleria</taxon>
    </lineage>
</organism>
<dbReference type="OrthoDB" id="547680at2759"/>
<dbReference type="RefSeq" id="XP_044559284.1">
    <property type="nucleotide sequence ID" value="XM_044710257.1"/>
</dbReference>
<dbReference type="SUPFAM" id="SSF49899">
    <property type="entry name" value="Concanavalin A-like lectins/glucanases"/>
    <property type="match status" value="1"/>
</dbReference>
<accession>A0A6A5BJI0</accession>
<gene>
    <name evidence="1" type="ORF">FDP41_006603</name>
</gene>
<dbReference type="OMA" id="IFNYYPD"/>
<dbReference type="GeneID" id="68113821"/>
<comment type="caution">
    <text evidence="1">The sequence shown here is derived from an EMBL/GenBank/DDBJ whole genome shotgun (WGS) entry which is preliminary data.</text>
</comment>
<evidence type="ECO:0000313" key="1">
    <source>
        <dbReference type="EMBL" id="KAF0974571.1"/>
    </source>
</evidence>
<dbReference type="InterPro" id="IPR013320">
    <property type="entry name" value="ConA-like_dom_sf"/>
</dbReference>
<dbReference type="VEuPathDB" id="AmoebaDB:FDP41_006603"/>
<dbReference type="Pfam" id="PF13385">
    <property type="entry name" value="Laminin_G_3"/>
    <property type="match status" value="1"/>
</dbReference>
<reference evidence="1 2" key="1">
    <citation type="journal article" date="2019" name="Sci. Rep.">
        <title>Nanopore sequencing improves the draft genome of the human pathogenic amoeba Naegleria fowleri.</title>
        <authorList>
            <person name="Liechti N."/>
            <person name="Schurch N."/>
            <person name="Bruggmann R."/>
            <person name="Wittwer M."/>
        </authorList>
    </citation>
    <scope>NUCLEOTIDE SEQUENCE [LARGE SCALE GENOMIC DNA]</scope>
    <source>
        <strain evidence="1 2">ATCC 30894</strain>
    </source>
</reference>
<dbReference type="Proteomes" id="UP000444721">
    <property type="component" value="Unassembled WGS sequence"/>
</dbReference>
<evidence type="ECO:0000313" key="2">
    <source>
        <dbReference type="Proteomes" id="UP000444721"/>
    </source>
</evidence>
<dbReference type="VEuPathDB" id="AmoebaDB:NF0058260"/>
<name>A0A6A5BJI0_NAEFO</name>
<dbReference type="AlphaFoldDB" id="A0A6A5BJI0"/>
<sequence length="374" mass="44554">MLEKLSGEVIGLILSFVGSLYEFKNLSLLNREFYHQHFEDENSVVILELLLFILGKEIPVMRQHDHFKSVWKELEAFKEYVKEHDVIKRKRQIQELEHETTYLDCLKVIAYENCNWINHLDNKSLPEVLTFQYDAHEKERAITMRFEGTNIHEQFLENMGLTCEMWVSFAQHSFFPVLCTISDVNWTNGFGLFEYTNHSSTTPDTINWFIRDWYREDKYFVTSPIPSTHQWVHYAGTFDLTTCVASLYVNGKLESQKTITDHQLQLHPGMQMVVGYSDYCNDINYHIRGEYTDIRLWNVCRTQDQIKETMNRRIFKYNLERKKSLENLIFNYYPDKILDTPTRIKNKTPNTKYKDYDAERGKSVVVRSTLCRKH</sequence>
<keyword evidence="2" id="KW-1185">Reference proteome</keyword>
<proteinExistence type="predicted"/>